<name>A0A7J7N9M0_9MAGN</name>
<dbReference type="Pfam" id="PF23936">
    <property type="entry name" value="HB_ELP1"/>
    <property type="match status" value="1"/>
</dbReference>
<feature type="compositionally biased region" description="Low complexity" evidence="7">
    <location>
        <begin position="1150"/>
        <end position="1159"/>
    </location>
</feature>
<feature type="domain" description="ELP1 N-terminal second beta-propeller" evidence="9">
    <location>
        <begin position="355"/>
        <end position="661"/>
    </location>
</feature>
<dbReference type="InterPro" id="IPR006849">
    <property type="entry name" value="Elp1"/>
</dbReference>
<reference evidence="13 14" key="1">
    <citation type="journal article" date="2020" name="IScience">
        <title>Genome Sequencing of the Endangered Kingdonia uniflora (Circaeasteraceae, Ranunculales) Reveals Potential Mechanisms of Evolutionary Specialization.</title>
        <authorList>
            <person name="Sun Y."/>
            <person name="Deng T."/>
            <person name="Zhang A."/>
            <person name="Moore M.J."/>
            <person name="Landis J.B."/>
            <person name="Lin N."/>
            <person name="Zhang H."/>
            <person name="Zhang X."/>
            <person name="Huang J."/>
            <person name="Zhang X."/>
            <person name="Sun H."/>
            <person name="Wang H."/>
        </authorList>
    </citation>
    <scope>NUCLEOTIDE SEQUENCE [LARGE SCALE GENOMIC DNA]</scope>
    <source>
        <strain evidence="13">TB1705</strain>
        <tissue evidence="13">Leaf</tissue>
    </source>
</reference>
<evidence type="ECO:0000259" key="8">
    <source>
        <dbReference type="Pfam" id="PF04762"/>
    </source>
</evidence>
<dbReference type="OrthoDB" id="40048at2759"/>
<dbReference type="InterPro" id="IPR056167">
    <property type="entry name" value="A-sol_ELP1"/>
</dbReference>
<dbReference type="Gene3D" id="2.130.10.10">
    <property type="entry name" value="YVTN repeat-like/Quinoprotein amine dehydrogenase"/>
    <property type="match status" value="1"/>
</dbReference>
<dbReference type="InterPro" id="IPR015943">
    <property type="entry name" value="WD40/YVTN_repeat-like_dom_sf"/>
</dbReference>
<dbReference type="InterPro" id="IPR056164">
    <property type="entry name" value="Beta-prop_ELP1_1st"/>
</dbReference>
<feature type="compositionally biased region" description="Basic residues" evidence="7">
    <location>
        <begin position="1181"/>
        <end position="1192"/>
    </location>
</feature>
<dbReference type="GO" id="GO:0005829">
    <property type="term" value="C:cytosol"/>
    <property type="evidence" value="ECO:0007669"/>
    <property type="project" value="TreeGrafter"/>
</dbReference>
<proteinExistence type="inferred from homology"/>
<dbReference type="GO" id="GO:0033588">
    <property type="term" value="C:elongator holoenzyme complex"/>
    <property type="evidence" value="ECO:0007669"/>
    <property type="project" value="InterPro"/>
</dbReference>
<gene>
    <name evidence="13" type="ORF">GIB67_022153</name>
</gene>
<evidence type="ECO:0000313" key="13">
    <source>
        <dbReference type="EMBL" id="KAF6163588.1"/>
    </source>
</evidence>
<evidence type="ECO:0000259" key="11">
    <source>
        <dbReference type="Pfam" id="PF23925"/>
    </source>
</evidence>
<evidence type="ECO:0000313" key="14">
    <source>
        <dbReference type="Proteomes" id="UP000541444"/>
    </source>
</evidence>
<dbReference type="PANTHER" id="PTHR12747:SF0">
    <property type="entry name" value="ELONGATOR COMPLEX PROTEIN 1"/>
    <property type="match status" value="1"/>
</dbReference>
<dbReference type="PANTHER" id="PTHR12747">
    <property type="entry name" value="ELONGATOR COMPLEX PROTEIN 1"/>
    <property type="match status" value="1"/>
</dbReference>
<dbReference type="GO" id="GO:0000049">
    <property type="term" value="F:tRNA binding"/>
    <property type="evidence" value="ECO:0007669"/>
    <property type="project" value="TreeGrafter"/>
</dbReference>
<feature type="region of interest" description="Disordered" evidence="7">
    <location>
        <begin position="1147"/>
        <end position="1197"/>
    </location>
</feature>
<comment type="similarity">
    <text evidence="2 6">Belongs to the ELP1/IKA1 family.</text>
</comment>
<feature type="domain" description="ELP1 first N-terminal beta-propeller" evidence="8">
    <location>
        <begin position="168"/>
        <end position="321"/>
    </location>
</feature>
<evidence type="ECO:0000256" key="4">
    <source>
        <dbReference type="ARBA" id="ARBA00022694"/>
    </source>
</evidence>
<comment type="pathway">
    <text evidence="1">tRNA modification; 5-methoxycarbonylmethyl-2-thiouridine-tRNA biosynthesis.</text>
</comment>
<evidence type="ECO:0000256" key="7">
    <source>
        <dbReference type="SAM" id="MobiDB-lite"/>
    </source>
</evidence>
<comment type="function">
    <text evidence="6">Component of the elongator complex which is required for multiple tRNA modifications, including mcm5U (5-methoxycarbonylmethyl uridine), mcm5s2U (5-methoxycarbonylmethyl-2-thiouridine), and ncm5U (5-carbamoylmethyl uridine). The elongator complex catalyzes formation of carboxymethyluridine in the wobble base at position 34 in tRNAs.</text>
</comment>
<evidence type="ECO:0000259" key="12">
    <source>
        <dbReference type="Pfam" id="PF23936"/>
    </source>
</evidence>
<sequence>MKNLKLSLELTSQLDLQSSNDESILFSAFDIEQNRLFFASSANVIYVTQLSSSQKDGVHPEVESIDLEPGDRITAMDYLMEKEALLMGTLHGYLLLHNEDGNATEVVGRVEGGVKNISPSPDGALLAVITGFGQILVMTHDWEVLHENAIDDADEDVDVRDPSDDVLGSSISWRGDGKYFATLSDVSSYSSLQKKIKIWERDSGALHASSDLKAFMGAALDWMPSGAKVVSAQDRKAEKKCPLIVLFERNGLERSSFSIDDLIDGTVDILKWNCNSDLLAAVVRFQGYDAVKIWSFSNNHWYLKQEMRYSRKDGVKFMWDPIKPLHLICWNFGGKITTYSFVWMTAVTENSTVLVIDNSNILISLLSLSLMPPPMCLFSLKFPYAVREIAFSSKNSMNQLVAWLSDGSLCVAELPDCDTWVELEGKYISIETSSSEMRFGTLSHLVWLNSNFLLGVGCTEQGYCLLEIEVVCSEDRVTGLVTSSGWSVIVSNQLVLEGSVIGIAPNPAKRSSAFIQFDRGSIVEYTLKMGITREPVHHLSKDLDCVGFSSSCPWMNVVTFYDNGLTKPLLLGLDSTNRLHVSGKILCTDCTSYSFYSNSVDQLMTHLIITTKQDLLFVIGVDDILYGNLEMKYTNFIRDTDKVKEENRDSINIWERGAKVVGVLHGDEATVILQTMRGNLECIYPRKLVLESIVNALVQRRYKDALLMVRRHRIDFNVIIDHCGWEVFLHSAAEFVRQINNLSYITEFICSIKNENVMETLYKNIVTVPCQKDTKEILAGDLSSFDGKGKISCVLLAVRKALEEQIPESPARELCILTTLARSEPPVLEEALKRVKVIREMEILVAEDPRKKSYPSADEALKHLLWLSDPEAIYEVALGLYDLKLSAIVALNSQKDPKEFLPFLQGLERMSPVIMQYTIDLRLKRYESALRHIVSAGNDFYEDCMNLIKSNPQLFPLGVQLFTDPSKRNQVLEAWGDHLDGEKYFEEAARTYLCCSSLEKALKSYRACGNWKGVLTVAALLKLAKEDILQLANELCEELQALGKPAEAAKIALEYCGDVASGIGFFVNAREWEEAIRVGLMHIRDDLISDVQNASVECAVSSIGEYEEGLEKVGKYLARYLAVRQRRLVLAAKLQSEESLIDDVLDDSSETSSSFSEMSAYTMGTRKGSRASMSSATTSKRGQRQQKHRGGKIRAGSPGEELALVEHLKSMSLTSGAQRELKSLVVTLLMLGKEETARKLQRAGESFQLSQMASVKLAEDTISNVNIDEKTHTLEHYLQKVKEDLPHQLEALSWRSEVLLPP</sequence>
<evidence type="ECO:0000256" key="3">
    <source>
        <dbReference type="ARBA" id="ARBA00022490"/>
    </source>
</evidence>
<comment type="caution">
    <text evidence="13">The sequence shown here is derived from an EMBL/GenBank/DDBJ whole genome shotgun (WGS) entry which is preliminary data.</text>
</comment>
<evidence type="ECO:0000259" key="10">
    <source>
        <dbReference type="Pfam" id="PF23878"/>
    </source>
</evidence>
<evidence type="ECO:0000256" key="1">
    <source>
        <dbReference type="ARBA" id="ARBA00005043"/>
    </source>
</evidence>
<feature type="domain" description="ELP1 three-helical bundle" evidence="12">
    <location>
        <begin position="1093"/>
        <end position="1245"/>
    </location>
</feature>
<dbReference type="InterPro" id="IPR056169">
    <property type="entry name" value="HB_ELP1"/>
</dbReference>
<evidence type="ECO:0000256" key="5">
    <source>
        <dbReference type="ARBA" id="ARBA00029535"/>
    </source>
</evidence>
<dbReference type="InterPro" id="IPR056165">
    <property type="entry name" value="Beta-prop_ELP1_2nd"/>
</dbReference>
<keyword evidence="3 6" id="KW-0963">Cytoplasm</keyword>
<evidence type="ECO:0000256" key="2">
    <source>
        <dbReference type="ARBA" id="ARBA00006086"/>
    </source>
</evidence>
<feature type="domain" description="ELP1 first N-terminal beta-propeller" evidence="8">
    <location>
        <begin position="1"/>
        <end position="155"/>
    </location>
</feature>
<dbReference type="Pfam" id="PF23797">
    <property type="entry name" value="Beta-prop_ELP1_2nd"/>
    <property type="match status" value="1"/>
</dbReference>
<dbReference type="Pfam" id="PF23878">
    <property type="entry name" value="TPR_ELP1"/>
    <property type="match status" value="1"/>
</dbReference>
<dbReference type="SUPFAM" id="SSF69322">
    <property type="entry name" value="Tricorn protease domain 2"/>
    <property type="match status" value="1"/>
</dbReference>
<organism evidence="13 14">
    <name type="scientific">Kingdonia uniflora</name>
    <dbReference type="NCBI Taxonomy" id="39325"/>
    <lineage>
        <taxon>Eukaryota</taxon>
        <taxon>Viridiplantae</taxon>
        <taxon>Streptophyta</taxon>
        <taxon>Embryophyta</taxon>
        <taxon>Tracheophyta</taxon>
        <taxon>Spermatophyta</taxon>
        <taxon>Magnoliopsida</taxon>
        <taxon>Ranunculales</taxon>
        <taxon>Circaeasteraceae</taxon>
        <taxon>Kingdonia</taxon>
    </lineage>
</organism>
<evidence type="ECO:0000256" key="6">
    <source>
        <dbReference type="PIRNR" id="PIRNR017233"/>
    </source>
</evidence>
<dbReference type="GO" id="GO:0005634">
    <property type="term" value="C:nucleus"/>
    <property type="evidence" value="ECO:0007669"/>
    <property type="project" value="UniProtKB-SubCell"/>
</dbReference>
<accession>A0A7J7N9M0</accession>
<dbReference type="GO" id="GO:0002926">
    <property type="term" value="P:tRNA wobble base 5-methoxycarbonylmethyl-2-thiouridinylation"/>
    <property type="evidence" value="ECO:0007669"/>
    <property type="project" value="TreeGrafter"/>
</dbReference>
<keyword evidence="4" id="KW-0819">tRNA processing</keyword>
<keyword evidence="14" id="KW-1185">Reference proteome</keyword>
<comment type="subcellular location">
    <subcellularLocation>
        <location evidence="6">Cytoplasm</location>
    </subcellularLocation>
    <subcellularLocation>
        <location evidence="6">Nucleus</location>
    </subcellularLocation>
</comment>
<dbReference type="EMBL" id="JACGCM010000972">
    <property type="protein sequence ID" value="KAF6163588.1"/>
    <property type="molecule type" value="Genomic_DNA"/>
</dbReference>
<dbReference type="UniPathway" id="UPA00988"/>
<dbReference type="InterPro" id="IPR056166">
    <property type="entry name" value="TPR_ELP1"/>
</dbReference>
<dbReference type="Pfam" id="PF23925">
    <property type="entry name" value="A-sol_ELP1"/>
    <property type="match status" value="1"/>
</dbReference>
<feature type="domain" description="ELP1 alpha-solenoid" evidence="11">
    <location>
        <begin position="686"/>
        <end position="907"/>
    </location>
</feature>
<keyword evidence="6" id="KW-0539">Nucleus</keyword>
<dbReference type="Pfam" id="PF04762">
    <property type="entry name" value="Beta-prop_ELP1_1st"/>
    <property type="match status" value="2"/>
</dbReference>
<dbReference type="PIRSF" id="PIRSF017233">
    <property type="entry name" value="IKAP"/>
    <property type="match status" value="1"/>
</dbReference>
<feature type="domain" description="ELP1 TPR" evidence="10">
    <location>
        <begin position="916"/>
        <end position="1077"/>
    </location>
</feature>
<evidence type="ECO:0000259" key="9">
    <source>
        <dbReference type="Pfam" id="PF23797"/>
    </source>
</evidence>
<feature type="compositionally biased region" description="Polar residues" evidence="7">
    <location>
        <begin position="1171"/>
        <end position="1180"/>
    </location>
</feature>
<protein>
    <recommendedName>
        <fullName evidence="5 6">Elongator complex protein 1</fullName>
    </recommendedName>
</protein>
<dbReference type="Proteomes" id="UP000541444">
    <property type="component" value="Unassembled WGS sequence"/>
</dbReference>